<evidence type="ECO:0000256" key="2">
    <source>
        <dbReference type="ARBA" id="ARBA00002790"/>
    </source>
</evidence>
<dbReference type="InterPro" id="IPR035587">
    <property type="entry name" value="DUS-like_FMN-bd"/>
</dbReference>
<comment type="function">
    <text evidence="2 12">Catalyzes the synthesis of 5,6-dihydrouridine (D), a modified base found in the D-loop of most tRNAs, via the reduction of the C5-C6 double bond in target uridines.</text>
</comment>
<evidence type="ECO:0000256" key="12">
    <source>
        <dbReference type="PIRNR" id="PIRNR006621"/>
    </source>
</evidence>
<keyword evidence="14" id="KW-0547">Nucleotide-binding</keyword>
<comment type="catalytic activity">
    <reaction evidence="11">
        <text>a 5,6-dihydrouridine in tRNA + NAD(+) = a uridine in tRNA + NADH + H(+)</text>
        <dbReference type="Rhea" id="RHEA:54452"/>
        <dbReference type="Rhea" id="RHEA-COMP:13339"/>
        <dbReference type="Rhea" id="RHEA-COMP:13887"/>
        <dbReference type="ChEBI" id="CHEBI:15378"/>
        <dbReference type="ChEBI" id="CHEBI:57540"/>
        <dbReference type="ChEBI" id="CHEBI:57945"/>
        <dbReference type="ChEBI" id="CHEBI:65315"/>
        <dbReference type="ChEBI" id="CHEBI:74443"/>
    </reaction>
</comment>
<dbReference type="CDD" id="cd02801">
    <property type="entry name" value="DUS_like_FMN"/>
    <property type="match status" value="1"/>
</dbReference>
<dbReference type="AlphaFoldDB" id="A0AAW9MWI6"/>
<dbReference type="Gene3D" id="1.10.1200.80">
    <property type="entry name" value="Putative flavin oxidoreducatase, domain 2"/>
    <property type="match status" value="1"/>
</dbReference>
<dbReference type="PANTHER" id="PTHR45846">
    <property type="entry name" value="TRNA-DIHYDROURIDINE(47) SYNTHASE [NAD(P)(+)]-LIKE"/>
    <property type="match status" value="1"/>
</dbReference>
<evidence type="ECO:0000256" key="9">
    <source>
        <dbReference type="ARBA" id="ARBA00023002"/>
    </source>
</evidence>
<evidence type="ECO:0000256" key="1">
    <source>
        <dbReference type="ARBA" id="ARBA00001917"/>
    </source>
</evidence>
<feature type="binding site" evidence="14">
    <location>
        <position position="132"/>
    </location>
    <ligand>
        <name>FMN</name>
        <dbReference type="ChEBI" id="CHEBI:58210"/>
    </ligand>
</feature>
<protein>
    <recommendedName>
        <fullName evidence="12">tRNA-dihydrouridine synthase</fullName>
        <ecNumber evidence="12">1.3.1.-</ecNumber>
    </recommendedName>
</protein>
<keyword evidence="4 12" id="KW-0285">Flavoprotein</keyword>
<dbReference type="InterPro" id="IPR001269">
    <property type="entry name" value="DUS_fam"/>
</dbReference>
<dbReference type="GO" id="GO:0000049">
    <property type="term" value="F:tRNA binding"/>
    <property type="evidence" value="ECO:0007669"/>
    <property type="project" value="UniProtKB-KW"/>
</dbReference>
<comment type="catalytic activity">
    <reaction evidence="10">
        <text>a 5,6-dihydrouridine in tRNA + NADP(+) = a uridine in tRNA + NADPH + H(+)</text>
        <dbReference type="Rhea" id="RHEA:23624"/>
        <dbReference type="Rhea" id="RHEA-COMP:13339"/>
        <dbReference type="Rhea" id="RHEA-COMP:13887"/>
        <dbReference type="ChEBI" id="CHEBI:15378"/>
        <dbReference type="ChEBI" id="CHEBI:57783"/>
        <dbReference type="ChEBI" id="CHEBI:58349"/>
        <dbReference type="ChEBI" id="CHEBI:65315"/>
        <dbReference type="ChEBI" id="CHEBI:74443"/>
    </reaction>
</comment>
<feature type="domain" description="DUS-like FMN-binding" evidence="15">
    <location>
        <begin position="6"/>
        <end position="301"/>
    </location>
</feature>
<keyword evidence="5 12" id="KW-0288">FMN</keyword>
<feature type="binding site" evidence="14">
    <location>
        <position position="162"/>
    </location>
    <ligand>
        <name>FMN</name>
        <dbReference type="ChEBI" id="CHEBI:58210"/>
    </ligand>
</feature>
<dbReference type="GO" id="GO:0017150">
    <property type="term" value="F:tRNA dihydrouridine synthase activity"/>
    <property type="evidence" value="ECO:0007669"/>
    <property type="project" value="InterPro"/>
</dbReference>
<dbReference type="GO" id="GO:0050660">
    <property type="term" value="F:flavin adenine dinucleotide binding"/>
    <property type="evidence" value="ECO:0007669"/>
    <property type="project" value="InterPro"/>
</dbReference>
<dbReference type="PROSITE" id="PS01136">
    <property type="entry name" value="UPF0034"/>
    <property type="match status" value="1"/>
</dbReference>
<evidence type="ECO:0000313" key="17">
    <source>
        <dbReference type="Proteomes" id="UP001357733"/>
    </source>
</evidence>
<keyword evidence="8" id="KW-0694">RNA-binding</keyword>
<comment type="similarity">
    <text evidence="12">Belongs to the dus family.</text>
</comment>
<proteinExistence type="inferred from homology"/>
<evidence type="ECO:0000256" key="7">
    <source>
        <dbReference type="ARBA" id="ARBA00022857"/>
    </source>
</evidence>
<dbReference type="PIRSF" id="PIRSF006621">
    <property type="entry name" value="Dus"/>
    <property type="match status" value="1"/>
</dbReference>
<accession>A0AAW9MWI6</accession>
<evidence type="ECO:0000256" key="3">
    <source>
        <dbReference type="ARBA" id="ARBA00022555"/>
    </source>
</evidence>
<organism evidence="16 17">
    <name type="scientific">Citroniella saccharovorans</name>
    <dbReference type="NCBI Taxonomy" id="2053367"/>
    <lineage>
        <taxon>Bacteria</taxon>
        <taxon>Bacillati</taxon>
        <taxon>Bacillota</taxon>
        <taxon>Tissierellia</taxon>
        <taxon>Tissierellales</taxon>
        <taxon>Peptoniphilaceae</taxon>
        <taxon>Citroniella</taxon>
    </lineage>
</organism>
<feature type="binding site" evidence="14">
    <location>
        <begin position="193"/>
        <end position="195"/>
    </location>
    <ligand>
        <name>FMN</name>
        <dbReference type="ChEBI" id="CHEBI:58210"/>
    </ligand>
</feature>
<evidence type="ECO:0000256" key="4">
    <source>
        <dbReference type="ARBA" id="ARBA00022630"/>
    </source>
</evidence>
<evidence type="ECO:0000256" key="10">
    <source>
        <dbReference type="ARBA" id="ARBA00048205"/>
    </source>
</evidence>
<dbReference type="EMBL" id="JAYKOT010000003">
    <property type="protein sequence ID" value="MEB3429062.1"/>
    <property type="molecule type" value="Genomic_DNA"/>
</dbReference>
<comment type="cofactor">
    <cofactor evidence="1 12 14">
        <name>FMN</name>
        <dbReference type="ChEBI" id="CHEBI:58210"/>
    </cofactor>
</comment>
<keyword evidence="3" id="KW-0820">tRNA-binding</keyword>
<evidence type="ECO:0000256" key="13">
    <source>
        <dbReference type="PIRSR" id="PIRSR006621-1"/>
    </source>
</evidence>
<name>A0AAW9MWI6_9FIRM</name>
<keyword evidence="9 12" id="KW-0560">Oxidoreductase</keyword>
<dbReference type="InterPro" id="IPR013785">
    <property type="entry name" value="Aldolase_TIM"/>
</dbReference>
<evidence type="ECO:0000256" key="8">
    <source>
        <dbReference type="ARBA" id="ARBA00022884"/>
    </source>
</evidence>
<evidence type="ECO:0000256" key="5">
    <source>
        <dbReference type="ARBA" id="ARBA00022643"/>
    </source>
</evidence>
<sequence length="309" mass="35815">MYKFIMAPLAGITDRAFREIVKEYGADLTFTEMVNVKGLYYKDEKTFRLVDIGEDEKNVGIQIFGRDIEIIKKVTYDYLNTLAVDVIDFNFGCPAPKIFKNNEGSALLKEPKLMGDIIKAIKENTDKMVSSKIRIGIDRDLLNYMEVLESLEDAAPDFITVHARTRKGYYHEDVNYEAIKKMVEKSTIPIVANGGIFDIETLKKQEETGAKSFMVARGALGNPLIFRSLKEGKNLRLSFDERMDLIFKHYRKMIEYKGERLALFEMRKHIAWYLKGLKSSNKIKNEINNEKSIERVFELLDKYRNNQEN</sequence>
<keyword evidence="7" id="KW-0521">NADP</keyword>
<feature type="binding site" evidence="14">
    <location>
        <begin position="216"/>
        <end position="217"/>
    </location>
    <ligand>
        <name>FMN</name>
        <dbReference type="ChEBI" id="CHEBI:58210"/>
    </ligand>
</feature>
<dbReference type="Pfam" id="PF01207">
    <property type="entry name" value="Dus"/>
    <property type="match status" value="1"/>
</dbReference>
<keyword evidence="6 12" id="KW-0819">tRNA processing</keyword>
<dbReference type="EC" id="1.3.1.-" evidence="12"/>
<dbReference type="Proteomes" id="UP001357733">
    <property type="component" value="Unassembled WGS sequence"/>
</dbReference>
<dbReference type="SUPFAM" id="SSF51395">
    <property type="entry name" value="FMN-linked oxidoreductases"/>
    <property type="match status" value="1"/>
</dbReference>
<dbReference type="Gene3D" id="3.20.20.70">
    <property type="entry name" value="Aldolase class I"/>
    <property type="match status" value="1"/>
</dbReference>
<evidence type="ECO:0000259" key="15">
    <source>
        <dbReference type="Pfam" id="PF01207"/>
    </source>
</evidence>
<feature type="active site" description="Proton donor" evidence="13">
    <location>
        <position position="93"/>
    </location>
</feature>
<evidence type="ECO:0000256" key="11">
    <source>
        <dbReference type="ARBA" id="ARBA00048802"/>
    </source>
</evidence>
<evidence type="ECO:0000256" key="6">
    <source>
        <dbReference type="ARBA" id="ARBA00022694"/>
    </source>
</evidence>
<dbReference type="PANTHER" id="PTHR45846:SF1">
    <property type="entry name" value="TRNA-DIHYDROURIDINE(47) SYNTHASE [NAD(P)(+)]-LIKE"/>
    <property type="match status" value="1"/>
</dbReference>
<evidence type="ECO:0000313" key="16">
    <source>
        <dbReference type="EMBL" id="MEB3429062.1"/>
    </source>
</evidence>
<evidence type="ECO:0000256" key="14">
    <source>
        <dbReference type="PIRSR" id="PIRSR006621-2"/>
    </source>
</evidence>
<comment type="caution">
    <text evidence="16">The sequence shown here is derived from an EMBL/GenBank/DDBJ whole genome shotgun (WGS) entry which is preliminary data.</text>
</comment>
<dbReference type="InterPro" id="IPR024036">
    <property type="entry name" value="tRNA-dHydroUridine_Synthase_C"/>
</dbReference>
<dbReference type="InterPro" id="IPR018517">
    <property type="entry name" value="tRNA_hU_synthase_CS"/>
</dbReference>
<gene>
    <name evidence="16" type="ORF">VLK81_03325</name>
</gene>
<reference evidence="16 17" key="1">
    <citation type="submission" date="2024-01" db="EMBL/GenBank/DDBJ databases">
        <title>Complete genome sequence of Citroniella saccharovorans strain M6.X9, isolated from human fecal sample.</title>
        <authorList>
            <person name="Cheng G."/>
            <person name="Westerholm M."/>
            <person name="Schnurer A."/>
        </authorList>
    </citation>
    <scope>NUCLEOTIDE SEQUENCE [LARGE SCALE GENOMIC DNA]</scope>
    <source>
        <strain evidence="16 17">DSM 29873</strain>
    </source>
</reference>
<feature type="binding site" evidence="14">
    <location>
        <position position="62"/>
    </location>
    <ligand>
        <name>FMN</name>
        <dbReference type="ChEBI" id="CHEBI:58210"/>
    </ligand>
</feature>
<keyword evidence="17" id="KW-1185">Reference proteome</keyword>